<dbReference type="InterPro" id="IPR048279">
    <property type="entry name" value="MdtK-like"/>
</dbReference>
<proteinExistence type="predicted"/>
<dbReference type="InterPro" id="IPR002528">
    <property type="entry name" value="MATE_fam"/>
</dbReference>
<evidence type="ECO:0000256" key="4">
    <source>
        <dbReference type="ARBA" id="ARBA00022475"/>
    </source>
</evidence>
<feature type="transmembrane region" description="Helical" evidence="10">
    <location>
        <begin position="149"/>
        <end position="170"/>
    </location>
</feature>
<dbReference type="PANTHER" id="PTHR43298:SF2">
    <property type="entry name" value="FMN_FAD EXPORTER YEEO-RELATED"/>
    <property type="match status" value="1"/>
</dbReference>
<dbReference type="Pfam" id="PF01554">
    <property type="entry name" value="MatE"/>
    <property type="match status" value="2"/>
</dbReference>
<dbReference type="InterPro" id="IPR050222">
    <property type="entry name" value="MATE_MdtK"/>
</dbReference>
<dbReference type="PIRSF" id="PIRSF006603">
    <property type="entry name" value="DinF"/>
    <property type="match status" value="1"/>
</dbReference>
<comment type="subcellular location">
    <subcellularLocation>
        <location evidence="1">Cell membrane</location>
        <topology evidence="1">Multi-pass membrane protein</topology>
    </subcellularLocation>
</comment>
<feature type="transmembrane region" description="Helical" evidence="10">
    <location>
        <begin position="396"/>
        <end position="415"/>
    </location>
</feature>
<evidence type="ECO:0000256" key="6">
    <source>
        <dbReference type="ARBA" id="ARBA00022989"/>
    </source>
</evidence>
<evidence type="ECO:0000256" key="9">
    <source>
        <dbReference type="ARBA" id="ARBA00031636"/>
    </source>
</evidence>
<dbReference type="GO" id="GO:0015297">
    <property type="term" value="F:antiporter activity"/>
    <property type="evidence" value="ECO:0007669"/>
    <property type="project" value="UniProtKB-KW"/>
</dbReference>
<keyword evidence="2" id="KW-0813">Transport</keyword>
<reference evidence="11" key="1">
    <citation type="journal article" date="2020" name="J. ISSAAS">
        <title>Lactobacilli and other gastrointestinal microbiota of Peromyscus leucopus, reservoir host for agents of Lyme disease and other zoonoses in North America.</title>
        <authorList>
            <person name="Milovic A."/>
            <person name="Bassam K."/>
            <person name="Shao H."/>
            <person name="Chatzistamou I."/>
            <person name="Tufts D.M."/>
            <person name="Diuk-Wasser M."/>
            <person name="Barbour A.G."/>
        </authorList>
    </citation>
    <scope>NUCLEOTIDE SEQUENCE</scope>
    <source>
        <strain evidence="11">LL70</strain>
    </source>
</reference>
<dbReference type="GO" id="GO:0006811">
    <property type="term" value="P:monoatomic ion transport"/>
    <property type="evidence" value="ECO:0007669"/>
    <property type="project" value="UniProtKB-KW"/>
</dbReference>
<sequence>MSRHHTKDELLGMLSREDCEMTLQQKLRLTVILSLPAIIAQLSSIVMQMIDAAMLGHLSTDEAAAVGLVSTTIWLFGGLTSAFAAGFSVQVAHRVGAKDLQGARTVIRQGILSGLVFSLILMLIGLGIAPGLPHWLGADDVICADATAYFNIFACGMPLIVLNSLAAGSLRCSGNVKVPSMLMVMMCTLDIIFNYVFIFQCGMGTAGAAYGTIVAYFVTVLCMLYFLIVKDKALRFSHDTMAALVPREYQEKGVWRTLYPYLPTWKTLKKAGFIGIPISMERGIMCTAQITISSIIAPLGSIAIAANTFAINVESLCYMPGHGVADAATTLVGQSKGARRRDLMHSFAWISMALGMGIMAFMGLVMWVFAPEMMALITPDTDVIKLGSEILRIEAWAEPGFAAAIVANAVFVGAGKTVVPSIMNLCSIWGVRVTLTSVFVYSMGLHGVWLAMAIELCVRGTIFIIRLCTKGWSSIKDKSNTQ</sequence>
<feature type="transmembrane region" description="Helical" evidence="10">
    <location>
        <begin position="182"/>
        <end position="200"/>
    </location>
</feature>
<dbReference type="CDD" id="cd13137">
    <property type="entry name" value="MATE_NorM_like"/>
    <property type="match status" value="1"/>
</dbReference>
<dbReference type="PANTHER" id="PTHR43298">
    <property type="entry name" value="MULTIDRUG RESISTANCE PROTEIN NORM-RELATED"/>
    <property type="match status" value="1"/>
</dbReference>
<evidence type="ECO:0000256" key="10">
    <source>
        <dbReference type="SAM" id="Phobius"/>
    </source>
</evidence>
<keyword evidence="3" id="KW-0050">Antiport</keyword>
<feature type="transmembrane region" description="Helical" evidence="10">
    <location>
        <begin position="65"/>
        <end position="89"/>
    </location>
</feature>
<dbReference type="GO" id="GO:0005886">
    <property type="term" value="C:plasma membrane"/>
    <property type="evidence" value="ECO:0007669"/>
    <property type="project" value="UniProtKB-SubCell"/>
</dbReference>
<evidence type="ECO:0000256" key="1">
    <source>
        <dbReference type="ARBA" id="ARBA00004651"/>
    </source>
</evidence>
<dbReference type="EMBL" id="MN990733">
    <property type="protein sequence ID" value="QIM09974.1"/>
    <property type="molecule type" value="Genomic_DNA"/>
</dbReference>
<keyword evidence="7" id="KW-0406">Ion transport</keyword>
<keyword evidence="6 10" id="KW-1133">Transmembrane helix</keyword>
<evidence type="ECO:0000256" key="5">
    <source>
        <dbReference type="ARBA" id="ARBA00022692"/>
    </source>
</evidence>
<name>A0A6G8F102_9BACT</name>
<feature type="transmembrane region" description="Helical" evidence="10">
    <location>
        <begin position="110"/>
        <end position="129"/>
    </location>
</feature>
<feature type="transmembrane region" description="Helical" evidence="10">
    <location>
        <begin position="31"/>
        <end position="50"/>
    </location>
</feature>
<evidence type="ECO:0000256" key="7">
    <source>
        <dbReference type="ARBA" id="ARBA00023065"/>
    </source>
</evidence>
<evidence type="ECO:0000256" key="2">
    <source>
        <dbReference type="ARBA" id="ARBA00022448"/>
    </source>
</evidence>
<gene>
    <name evidence="11" type="ORF">Prevot485_0730</name>
</gene>
<dbReference type="AlphaFoldDB" id="A0A6G8F102"/>
<dbReference type="GO" id="GO:0042910">
    <property type="term" value="F:xenobiotic transmembrane transporter activity"/>
    <property type="evidence" value="ECO:0007669"/>
    <property type="project" value="InterPro"/>
</dbReference>
<organism evidence="11">
    <name type="scientific">uncultured Prevotella sp</name>
    <dbReference type="NCBI Taxonomy" id="159272"/>
    <lineage>
        <taxon>Bacteria</taxon>
        <taxon>Pseudomonadati</taxon>
        <taxon>Bacteroidota</taxon>
        <taxon>Bacteroidia</taxon>
        <taxon>Bacteroidales</taxon>
        <taxon>Prevotellaceae</taxon>
        <taxon>Prevotella</taxon>
        <taxon>environmental samples</taxon>
    </lineage>
</organism>
<feature type="transmembrane region" description="Helical" evidence="10">
    <location>
        <begin position="206"/>
        <end position="228"/>
    </location>
</feature>
<keyword evidence="8 10" id="KW-0472">Membrane</keyword>
<feature type="transmembrane region" description="Helical" evidence="10">
    <location>
        <begin position="422"/>
        <end position="442"/>
    </location>
</feature>
<feature type="transmembrane region" description="Helical" evidence="10">
    <location>
        <begin position="347"/>
        <end position="370"/>
    </location>
</feature>
<keyword evidence="5 10" id="KW-0812">Transmembrane</keyword>
<evidence type="ECO:0000256" key="3">
    <source>
        <dbReference type="ARBA" id="ARBA00022449"/>
    </source>
</evidence>
<keyword evidence="4" id="KW-1003">Cell membrane</keyword>
<protein>
    <recommendedName>
        <fullName evidence="9">Multidrug-efflux transporter</fullName>
    </recommendedName>
</protein>
<evidence type="ECO:0000313" key="11">
    <source>
        <dbReference type="EMBL" id="QIM09974.1"/>
    </source>
</evidence>
<accession>A0A6G8F102</accession>
<evidence type="ECO:0000256" key="8">
    <source>
        <dbReference type="ARBA" id="ARBA00023136"/>
    </source>
</evidence>
<dbReference type="NCBIfam" id="TIGR00797">
    <property type="entry name" value="matE"/>
    <property type="match status" value="1"/>
</dbReference>